<evidence type="ECO:0000256" key="7">
    <source>
        <dbReference type="ARBA" id="ARBA00039335"/>
    </source>
</evidence>
<keyword evidence="5 8" id="KW-0687">Ribonucleoprotein</keyword>
<dbReference type="PANTHER" id="PTHR48277">
    <property type="entry name" value="MITOCHONDRIAL RIBOSOMAL PROTEIN S5"/>
    <property type="match status" value="1"/>
</dbReference>
<accession>A0A6H0XWS7</accession>
<dbReference type="SUPFAM" id="SSF54768">
    <property type="entry name" value="dsRNA-binding domain-like"/>
    <property type="match status" value="1"/>
</dbReference>
<dbReference type="InterPro" id="IPR020568">
    <property type="entry name" value="Ribosomal_Su5_D2-typ_SF"/>
</dbReference>
<dbReference type="InterPro" id="IPR014721">
    <property type="entry name" value="Ribsml_uS5_D2-typ_fold_subgr"/>
</dbReference>
<dbReference type="GO" id="GO:0003735">
    <property type="term" value="F:structural constituent of ribosome"/>
    <property type="evidence" value="ECO:0007669"/>
    <property type="project" value="UniProtKB-UniRule"/>
</dbReference>
<comment type="similarity">
    <text evidence="2 9">Belongs to the universal ribosomal protein uS5 family.</text>
</comment>
<evidence type="ECO:0000313" key="12">
    <source>
        <dbReference type="Proteomes" id="UP000503462"/>
    </source>
</evidence>
<evidence type="ECO:0000256" key="2">
    <source>
        <dbReference type="ARBA" id="ARBA00008945"/>
    </source>
</evidence>
<dbReference type="FunFam" id="3.30.230.10:FF:000041">
    <property type="entry name" value="37S ribosomal protein S5"/>
    <property type="match status" value="1"/>
</dbReference>
<evidence type="ECO:0000259" key="10">
    <source>
        <dbReference type="PROSITE" id="PS50881"/>
    </source>
</evidence>
<dbReference type="FunFam" id="3.30.160.20:FF:000022">
    <property type="entry name" value="28S ribosomal protein S5, mitochondrial"/>
    <property type="match status" value="1"/>
</dbReference>
<evidence type="ECO:0000256" key="3">
    <source>
        <dbReference type="ARBA" id="ARBA00022980"/>
    </source>
</evidence>
<dbReference type="PROSITE" id="PS50881">
    <property type="entry name" value="S5_DSRBD"/>
    <property type="match status" value="1"/>
</dbReference>
<dbReference type="InterPro" id="IPR013810">
    <property type="entry name" value="Ribosomal_uS5_N"/>
</dbReference>
<protein>
    <recommendedName>
        <fullName evidence="7">Small ribosomal subunit protein uS5m</fullName>
    </recommendedName>
</protein>
<proteinExistence type="inferred from homology"/>
<comment type="subcellular location">
    <subcellularLocation>
        <location evidence="1">Mitochondrion</location>
    </subcellularLocation>
</comment>
<gene>
    <name evidence="11" type="ORF">AMS68_004653</name>
</gene>
<evidence type="ECO:0000313" key="11">
    <source>
        <dbReference type="EMBL" id="QIW99135.1"/>
    </source>
</evidence>
<name>A0A6H0XWS7_9PEZI</name>
<dbReference type="Pfam" id="PF03719">
    <property type="entry name" value="Ribosomal_S5_C"/>
    <property type="match status" value="1"/>
</dbReference>
<reference evidence="11 12" key="1">
    <citation type="journal article" date="2016" name="Sci. Rep.">
        <title>Peltaster fructicola genome reveals evolution from an invasive phytopathogen to an ectophytic parasite.</title>
        <authorList>
            <person name="Xu C."/>
            <person name="Chen H."/>
            <person name="Gleason M.L."/>
            <person name="Xu J.R."/>
            <person name="Liu H."/>
            <person name="Zhang R."/>
            <person name="Sun G."/>
        </authorList>
    </citation>
    <scope>NUCLEOTIDE SEQUENCE [LARGE SCALE GENOMIC DNA]</scope>
    <source>
        <strain evidence="11 12">LNHT1506</strain>
    </source>
</reference>
<dbReference type="Proteomes" id="UP000503462">
    <property type="component" value="Chromosome 3"/>
</dbReference>
<keyword evidence="12" id="KW-1185">Reference proteome</keyword>
<dbReference type="Pfam" id="PF00333">
    <property type="entry name" value="Ribosomal_S5"/>
    <property type="match status" value="1"/>
</dbReference>
<feature type="domain" description="S5 DRBM" evidence="10">
    <location>
        <begin position="182"/>
        <end position="245"/>
    </location>
</feature>
<dbReference type="GO" id="GO:0005763">
    <property type="term" value="C:mitochondrial small ribosomal subunit"/>
    <property type="evidence" value="ECO:0007669"/>
    <property type="project" value="UniProtKB-ARBA"/>
</dbReference>
<evidence type="ECO:0000256" key="5">
    <source>
        <dbReference type="ARBA" id="ARBA00023274"/>
    </source>
</evidence>
<dbReference type="Gene3D" id="3.30.230.10">
    <property type="match status" value="1"/>
</dbReference>
<keyword evidence="3 8" id="KW-0689">Ribosomal protein</keyword>
<organism evidence="11 12">
    <name type="scientific">Peltaster fructicola</name>
    <dbReference type="NCBI Taxonomy" id="286661"/>
    <lineage>
        <taxon>Eukaryota</taxon>
        <taxon>Fungi</taxon>
        <taxon>Dikarya</taxon>
        <taxon>Ascomycota</taxon>
        <taxon>Pezizomycotina</taxon>
        <taxon>Dothideomycetes</taxon>
        <taxon>Dothideomycetes incertae sedis</taxon>
        <taxon>Peltaster</taxon>
    </lineage>
</organism>
<evidence type="ECO:0000256" key="1">
    <source>
        <dbReference type="ARBA" id="ARBA00004173"/>
    </source>
</evidence>
<sequence>MASKTKPYRCLSCRLTQLTISNTRRQFHISTSKSARQPAYPNVKASDLGLINATTSRQSSPVQTKPYTDQEKALLRKKYTEEQMAIIDIGEEAIPAEDMIKQGLQRTDPTRIAYYDDFSTKRPVIDYPSEATEAEDGADQLKAQNITYEQDNGVQKDEDRVQPALRRVMQQTGYTEDEIKKLRVKHLVTHRVVNQTRMGKIQSMYYLSIAGNGDGMLGIGEGKAVEDMDAARQSEYAAIRNMKPIMRYEDRTIFGEVESKVAATVVQIQSRPPGFGNRCQHLIFEMARAAGIHDLAARTPRSRNKMNVVKAAYQALLSQRHPEDIAKSRGRKMIDVRKVYYGGSVP</sequence>
<comment type="function">
    <text evidence="6">Component of the mitochondrial ribosome (mitoribosome), a dedicated translation machinery responsible for the synthesis of mitochondrial genome-encoded proteins, including at least some of the essential transmembrane subunits of the mitochondrial respiratory chain. The mitoribosomes are attached to the mitochondrial inner membrane and translation products are cotranslationally integrated into the membrane.</text>
</comment>
<dbReference type="SUPFAM" id="SSF54211">
    <property type="entry name" value="Ribosomal protein S5 domain 2-like"/>
    <property type="match status" value="1"/>
</dbReference>
<dbReference type="Gene3D" id="3.30.160.20">
    <property type="match status" value="1"/>
</dbReference>
<evidence type="ECO:0000256" key="6">
    <source>
        <dbReference type="ARBA" id="ARBA00037226"/>
    </source>
</evidence>
<dbReference type="EMBL" id="CP051141">
    <property type="protein sequence ID" value="QIW99135.1"/>
    <property type="molecule type" value="Genomic_DNA"/>
</dbReference>
<dbReference type="OrthoDB" id="309483at2759"/>
<dbReference type="InterPro" id="IPR000851">
    <property type="entry name" value="Ribosomal_uS5"/>
</dbReference>
<evidence type="ECO:0000256" key="4">
    <source>
        <dbReference type="ARBA" id="ARBA00023128"/>
    </source>
</evidence>
<evidence type="ECO:0000256" key="9">
    <source>
        <dbReference type="RuleBase" id="RU003823"/>
    </source>
</evidence>
<dbReference type="PANTHER" id="PTHR48277:SF1">
    <property type="entry name" value="MITOCHONDRIAL RIBOSOMAL PROTEIN S5"/>
    <property type="match status" value="1"/>
</dbReference>
<dbReference type="GO" id="GO:0003723">
    <property type="term" value="F:RNA binding"/>
    <property type="evidence" value="ECO:0007669"/>
    <property type="project" value="InterPro"/>
</dbReference>
<keyword evidence="4" id="KW-0496">Mitochondrion</keyword>
<dbReference type="AlphaFoldDB" id="A0A6H0XWS7"/>
<evidence type="ECO:0000256" key="8">
    <source>
        <dbReference type="PROSITE-ProRule" id="PRU00268"/>
    </source>
</evidence>
<dbReference type="GO" id="GO:0006412">
    <property type="term" value="P:translation"/>
    <property type="evidence" value="ECO:0007669"/>
    <property type="project" value="InterPro"/>
</dbReference>
<dbReference type="InterPro" id="IPR005324">
    <property type="entry name" value="Ribosomal_uS5_C"/>
</dbReference>